<dbReference type="InterPro" id="IPR029046">
    <property type="entry name" value="LolA/LolB/LppX"/>
</dbReference>
<dbReference type="Proteomes" id="UP001307760">
    <property type="component" value="Unassembled WGS sequence"/>
</dbReference>
<reference evidence="3 4" key="1">
    <citation type="submission" date="2023-12" db="EMBL/GenBank/DDBJ databases">
        <title>30 novel species of actinomycetes from the DSMZ collection.</title>
        <authorList>
            <person name="Nouioui I."/>
        </authorList>
    </citation>
    <scope>NUCLEOTIDE SEQUENCE [LARGE SCALE GENOMIC DNA]</scope>
    <source>
        <strain evidence="3 4">DSM 41528</strain>
    </source>
</reference>
<keyword evidence="4" id="KW-1185">Reference proteome</keyword>
<evidence type="ECO:0000313" key="3">
    <source>
        <dbReference type="EMBL" id="MEE4423815.1"/>
    </source>
</evidence>
<evidence type="ECO:0000256" key="2">
    <source>
        <dbReference type="SAM" id="SignalP"/>
    </source>
</evidence>
<name>A0ABU7NY47_9ACTN</name>
<evidence type="ECO:0000313" key="4">
    <source>
        <dbReference type="Proteomes" id="UP001307760"/>
    </source>
</evidence>
<gene>
    <name evidence="3" type="ORF">V2J85_31585</name>
</gene>
<protein>
    <recommendedName>
        <fullName evidence="5">Lipoprotein</fullName>
    </recommendedName>
</protein>
<dbReference type="PROSITE" id="PS51257">
    <property type="entry name" value="PROKAR_LIPOPROTEIN"/>
    <property type="match status" value="1"/>
</dbReference>
<sequence length="281" mass="29526">MRSTRMTAVVAGVVMMAGLTACNGGKSDNAGGSGGGSGSGQSPLQVALASLKTAAQQTDGKKSAEVDGTLKNATSTQSMKGAMDWSQGMRMNLDIKQSAGMMAGRPTKAVYTSDAMYMNMGTPVGGKSWIKYGYDALAKKMGPAGALIKDQMNNNNPTRAMELLIASGKVKAVGKEDVRGVQASHYTGTLSISELTRMQSKNVSETDMKALEQQLKTSGAGQESIDLWIGPDNLLVKKREQLVGGKVPYDSTVFYSNYGTKVTDQTPPAGDTVDFDKVGKP</sequence>
<feature type="region of interest" description="Disordered" evidence="1">
    <location>
        <begin position="58"/>
        <end position="82"/>
    </location>
</feature>
<dbReference type="SUPFAM" id="SSF89392">
    <property type="entry name" value="Prokaryotic lipoproteins and lipoprotein localization factors"/>
    <property type="match status" value="1"/>
</dbReference>
<organism evidence="3 4">
    <name type="scientific">Streptomyces bugieae</name>
    <dbReference type="NCBI Taxonomy" id="3098223"/>
    <lineage>
        <taxon>Bacteria</taxon>
        <taxon>Bacillati</taxon>
        <taxon>Actinomycetota</taxon>
        <taxon>Actinomycetes</taxon>
        <taxon>Kitasatosporales</taxon>
        <taxon>Streptomycetaceae</taxon>
        <taxon>Streptomyces</taxon>
    </lineage>
</organism>
<accession>A0ABU7NY47</accession>
<proteinExistence type="predicted"/>
<feature type="signal peptide" evidence="2">
    <location>
        <begin position="1"/>
        <end position="21"/>
    </location>
</feature>
<feature type="chain" id="PRO_5045844976" description="Lipoprotein" evidence="2">
    <location>
        <begin position="22"/>
        <end position="281"/>
    </location>
</feature>
<dbReference type="EMBL" id="JAZBJP010000030">
    <property type="protein sequence ID" value="MEE4423815.1"/>
    <property type="molecule type" value="Genomic_DNA"/>
</dbReference>
<keyword evidence="2" id="KW-0732">Signal</keyword>
<comment type="caution">
    <text evidence="3">The sequence shown here is derived from an EMBL/GenBank/DDBJ whole genome shotgun (WGS) entry which is preliminary data.</text>
</comment>
<evidence type="ECO:0000256" key="1">
    <source>
        <dbReference type="SAM" id="MobiDB-lite"/>
    </source>
</evidence>
<dbReference type="Gene3D" id="2.50.20.20">
    <property type="match status" value="1"/>
</dbReference>
<dbReference type="RefSeq" id="WP_330823506.1">
    <property type="nucleotide sequence ID" value="NZ_JAZBJP010000030.1"/>
</dbReference>
<evidence type="ECO:0008006" key="5">
    <source>
        <dbReference type="Google" id="ProtNLM"/>
    </source>
</evidence>